<name>A0A069E897_9PROT</name>
<evidence type="ECO:0000313" key="2">
    <source>
        <dbReference type="Proteomes" id="UP000027446"/>
    </source>
</evidence>
<keyword evidence="2" id="KW-1185">Reference proteome</keyword>
<gene>
    <name evidence="1" type="ORF">HAD_10850</name>
</gene>
<accession>A0A069E897</accession>
<evidence type="ECO:0000313" key="1">
    <source>
        <dbReference type="EMBL" id="KCZ86179.1"/>
    </source>
</evidence>
<organism evidence="1 2">
    <name type="scientific">Hyphomonas adhaerens MHS-3</name>
    <dbReference type="NCBI Taxonomy" id="1280949"/>
    <lineage>
        <taxon>Bacteria</taxon>
        <taxon>Pseudomonadati</taxon>
        <taxon>Pseudomonadota</taxon>
        <taxon>Alphaproteobacteria</taxon>
        <taxon>Hyphomonadales</taxon>
        <taxon>Hyphomonadaceae</taxon>
        <taxon>Hyphomonas</taxon>
    </lineage>
</organism>
<sequence length="60" mass="6740">MPFANLVREISPVLIDPVADRFIENVGAAFVKQIFSIPQDSKNRTYIMTASWIISSDVLN</sequence>
<dbReference type="Proteomes" id="UP000027446">
    <property type="component" value="Unassembled WGS sequence"/>
</dbReference>
<reference evidence="1 2" key="1">
    <citation type="journal article" date="2014" name="Antonie Van Leeuwenhoek">
        <title>Hyphomonas beringensis sp. nov. and Hyphomonas chukchiensis sp. nov., isolated from surface seawater of the Bering Sea and Chukchi Sea.</title>
        <authorList>
            <person name="Li C."/>
            <person name="Lai Q."/>
            <person name="Li G."/>
            <person name="Dong C."/>
            <person name="Wang J."/>
            <person name="Liao Y."/>
            <person name="Shao Z."/>
        </authorList>
    </citation>
    <scope>NUCLEOTIDE SEQUENCE [LARGE SCALE GENOMIC DNA]</scope>
    <source>
        <strain evidence="1 2">MHS-3</strain>
    </source>
</reference>
<dbReference type="PATRIC" id="fig|1280949.3.peg.2220"/>
<proteinExistence type="predicted"/>
<dbReference type="AlphaFoldDB" id="A0A069E897"/>
<comment type="caution">
    <text evidence="1">The sequence shown here is derived from an EMBL/GenBank/DDBJ whole genome shotgun (WGS) entry which is preliminary data.</text>
</comment>
<protein>
    <submittedName>
        <fullName evidence="1">Uncharacterized protein</fullName>
    </submittedName>
</protein>
<dbReference type="EMBL" id="ARYH01000001">
    <property type="protein sequence ID" value="KCZ86179.1"/>
    <property type="molecule type" value="Genomic_DNA"/>
</dbReference>